<keyword evidence="3" id="KW-1185">Reference proteome</keyword>
<proteinExistence type="predicted"/>
<reference evidence="3" key="1">
    <citation type="journal article" date="2009" name="Nature">
        <title>Genome sequence and analysis of the Irish potato famine pathogen Phytophthora infestans.</title>
        <authorList>
            <consortium name="The Broad Institute Genome Sequencing Platform"/>
            <person name="Haas B.J."/>
            <person name="Kamoun S."/>
            <person name="Zody M.C."/>
            <person name="Jiang R.H."/>
            <person name="Handsaker R.E."/>
            <person name="Cano L.M."/>
            <person name="Grabherr M."/>
            <person name="Kodira C.D."/>
            <person name="Raffaele S."/>
            <person name="Torto-Alalibo T."/>
            <person name="Bozkurt T.O."/>
            <person name="Ah-Fong A.M."/>
            <person name="Alvarado L."/>
            <person name="Anderson V.L."/>
            <person name="Armstrong M.R."/>
            <person name="Avrova A."/>
            <person name="Baxter L."/>
            <person name="Beynon J."/>
            <person name="Boevink P.C."/>
            <person name="Bollmann S.R."/>
            <person name="Bos J.I."/>
            <person name="Bulone V."/>
            <person name="Cai G."/>
            <person name="Cakir C."/>
            <person name="Carrington J.C."/>
            <person name="Chawner M."/>
            <person name="Conti L."/>
            <person name="Costanzo S."/>
            <person name="Ewan R."/>
            <person name="Fahlgren N."/>
            <person name="Fischbach M.A."/>
            <person name="Fugelstad J."/>
            <person name="Gilroy E.M."/>
            <person name="Gnerre S."/>
            <person name="Green P.J."/>
            <person name="Grenville-Briggs L.J."/>
            <person name="Griffith J."/>
            <person name="Grunwald N.J."/>
            <person name="Horn K."/>
            <person name="Horner N.R."/>
            <person name="Hu C.H."/>
            <person name="Huitema E."/>
            <person name="Jeong D.H."/>
            <person name="Jones A.M."/>
            <person name="Jones J.D."/>
            <person name="Jones R.W."/>
            <person name="Karlsson E.K."/>
            <person name="Kunjeti S.G."/>
            <person name="Lamour K."/>
            <person name="Liu Z."/>
            <person name="Ma L."/>
            <person name="Maclean D."/>
            <person name="Chibucos M.C."/>
            <person name="McDonald H."/>
            <person name="McWalters J."/>
            <person name="Meijer H.J."/>
            <person name="Morgan W."/>
            <person name="Morris P.F."/>
            <person name="Munro C.A."/>
            <person name="O'Neill K."/>
            <person name="Ospina-Giraldo M."/>
            <person name="Pinzon A."/>
            <person name="Pritchard L."/>
            <person name="Ramsahoye B."/>
            <person name="Ren Q."/>
            <person name="Restrepo S."/>
            <person name="Roy S."/>
            <person name="Sadanandom A."/>
            <person name="Savidor A."/>
            <person name="Schornack S."/>
            <person name="Schwartz D.C."/>
            <person name="Schumann U.D."/>
            <person name="Schwessinger B."/>
            <person name="Seyer L."/>
            <person name="Sharpe T."/>
            <person name="Silvar C."/>
            <person name="Song J."/>
            <person name="Studholme D.J."/>
            <person name="Sykes S."/>
            <person name="Thines M."/>
            <person name="van de Vondervoort P.J."/>
            <person name="Phuntumart V."/>
            <person name="Wawra S."/>
            <person name="Weide R."/>
            <person name="Win J."/>
            <person name="Young C."/>
            <person name="Zhou S."/>
            <person name="Fry W."/>
            <person name="Meyers B.C."/>
            <person name="van West P."/>
            <person name="Ristaino J."/>
            <person name="Govers F."/>
            <person name="Birch P.R."/>
            <person name="Whisson S.C."/>
            <person name="Judelson H.S."/>
            <person name="Nusbaum C."/>
        </authorList>
    </citation>
    <scope>NUCLEOTIDE SEQUENCE [LARGE SCALE GENOMIC DNA]</scope>
    <source>
        <strain evidence="3">T30-4</strain>
    </source>
</reference>
<dbReference type="Proteomes" id="UP000006643">
    <property type="component" value="Unassembled WGS sequence"/>
</dbReference>
<dbReference type="InParanoid" id="D0MTU1"/>
<dbReference type="OrthoDB" id="144755at2759"/>
<dbReference type="VEuPathDB" id="FungiDB:PITG_01684"/>
<dbReference type="RefSeq" id="XP_002908305.1">
    <property type="nucleotide sequence ID" value="XM_002908259.1"/>
</dbReference>
<dbReference type="KEGG" id="pif:PITG_01684"/>
<evidence type="ECO:0000256" key="1">
    <source>
        <dbReference type="SAM" id="MobiDB-lite"/>
    </source>
</evidence>
<dbReference type="AlphaFoldDB" id="D0MTU1"/>
<organism evidence="2 3">
    <name type="scientific">Phytophthora infestans (strain T30-4)</name>
    <name type="common">Potato late blight agent</name>
    <dbReference type="NCBI Taxonomy" id="403677"/>
    <lineage>
        <taxon>Eukaryota</taxon>
        <taxon>Sar</taxon>
        <taxon>Stramenopiles</taxon>
        <taxon>Oomycota</taxon>
        <taxon>Peronosporomycetes</taxon>
        <taxon>Peronosporales</taxon>
        <taxon>Peronosporaceae</taxon>
        <taxon>Phytophthora</taxon>
    </lineage>
</organism>
<feature type="region of interest" description="Disordered" evidence="1">
    <location>
        <begin position="1"/>
        <end position="45"/>
    </location>
</feature>
<gene>
    <name evidence="2" type="ORF">PITG_01684</name>
</gene>
<dbReference type="EMBL" id="DS028119">
    <property type="protein sequence ID" value="EEY61388.1"/>
    <property type="molecule type" value="Genomic_DNA"/>
</dbReference>
<dbReference type="HOGENOM" id="CLU_2189096_0_0_1"/>
<sequence length="109" mass="11738">MSEAFAVIDDGAGSPPPADEPSFTRLSVHQSHEDALRRPNCSTSHSTAFKYSTASMTRSRCLQNGGQTISEWCVSAVCAIALSHASQDGCASTLSRRWRSSRRSASTRC</sequence>
<accession>D0MTU1</accession>
<evidence type="ECO:0000313" key="3">
    <source>
        <dbReference type="Proteomes" id="UP000006643"/>
    </source>
</evidence>
<name>D0MTU1_PHYIT</name>
<protein>
    <submittedName>
        <fullName evidence="2">Uncharacterized protein</fullName>
    </submittedName>
</protein>
<dbReference type="GeneID" id="9469086"/>
<evidence type="ECO:0000313" key="2">
    <source>
        <dbReference type="EMBL" id="EEY61388.1"/>
    </source>
</evidence>